<dbReference type="CDD" id="cd00684">
    <property type="entry name" value="Terpene_cyclase_plant_C1"/>
    <property type="match status" value="1"/>
</dbReference>
<dbReference type="Proteomes" id="UP000636709">
    <property type="component" value="Unassembled WGS sequence"/>
</dbReference>
<reference evidence="6" key="1">
    <citation type="submission" date="2020-07" db="EMBL/GenBank/DDBJ databases">
        <title>Genome sequence and genetic diversity analysis of an under-domesticated orphan crop, white fonio (Digitaria exilis).</title>
        <authorList>
            <person name="Bennetzen J.L."/>
            <person name="Chen S."/>
            <person name="Ma X."/>
            <person name="Wang X."/>
            <person name="Yssel A.E.J."/>
            <person name="Chaluvadi S.R."/>
            <person name="Johnson M."/>
            <person name="Gangashetty P."/>
            <person name="Hamidou F."/>
            <person name="Sanogo M.D."/>
            <person name="Zwaenepoel A."/>
            <person name="Wallace J."/>
            <person name="Van De Peer Y."/>
            <person name="Van Deynze A."/>
        </authorList>
    </citation>
    <scope>NUCLEOTIDE SEQUENCE</scope>
    <source>
        <tissue evidence="6">Leaves</tissue>
    </source>
</reference>
<dbReference type="GO" id="GO:0010333">
    <property type="term" value="F:terpene synthase activity"/>
    <property type="evidence" value="ECO:0007669"/>
    <property type="project" value="InterPro"/>
</dbReference>
<dbReference type="SUPFAM" id="SSF48576">
    <property type="entry name" value="Terpenoid synthases"/>
    <property type="match status" value="1"/>
</dbReference>
<dbReference type="OrthoDB" id="1877784at2759"/>
<evidence type="ECO:0000259" key="5">
    <source>
        <dbReference type="Pfam" id="PF03936"/>
    </source>
</evidence>
<dbReference type="InterPro" id="IPR008949">
    <property type="entry name" value="Isoprenoid_synthase_dom_sf"/>
</dbReference>
<comment type="cofactor">
    <cofactor evidence="1">
        <name>Mn(2+)</name>
        <dbReference type="ChEBI" id="CHEBI:29035"/>
    </cofactor>
</comment>
<dbReference type="InterPro" id="IPR050148">
    <property type="entry name" value="Terpene_synthase-like"/>
</dbReference>
<dbReference type="Gene3D" id="1.10.600.10">
    <property type="entry name" value="Farnesyl Diphosphate Synthase"/>
    <property type="match status" value="1"/>
</dbReference>
<protein>
    <submittedName>
        <fullName evidence="6">Uncharacterized protein</fullName>
    </submittedName>
</protein>
<evidence type="ECO:0000256" key="3">
    <source>
        <dbReference type="ARBA" id="ARBA00022723"/>
    </source>
</evidence>
<proteinExistence type="predicted"/>
<dbReference type="EMBL" id="JACEFO010000353">
    <property type="protein sequence ID" value="KAF8772878.1"/>
    <property type="molecule type" value="Genomic_DNA"/>
</dbReference>
<organism evidence="6 7">
    <name type="scientific">Digitaria exilis</name>
    <dbReference type="NCBI Taxonomy" id="1010633"/>
    <lineage>
        <taxon>Eukaryota</taxon>
        <taxon>Viridiplantae</taxon>
        <taxon>Streptophyta</taxon>
        <taxon>Embryophyta</taxon>
        <taxon>Tracheophyta</taxon>
        <taxon>Spermatophyta</taxon>
        <taxon>Magnoliopsida</taxon>
        <taxon>Liliopsida</taxon>
        <taxon>Poales</taxon>
        <taxon>Poaceae</taxon>
        <taxon>PACMAD clade</taxon>
        <taxon>Panicoideae</taxon>
        <taxon>Panicodae</taxon>
        <taxon>Paniceae</taxon>
        <taxon>Anthephorinae</taxon>
        <taxon>Digitaria</taxon>
    </lineage>
</organism>
<dbReference type="PANTHER" id="PTHR31225:SF186">
    <property type="entry name" value="TAU-CADINOL SYNTHASE"/>
    <property type="match status" value="1"/>
</dbReference>
<dbReference type="InterPro" id="IPR034741">
    <property type="entry name" value="Terpene_cyclase-like_1_C"/>
</dbReference>
<evidence type="ECO:0000256" key="2">
    <source>
        <dbReference type="ARBA" id="ARBA00001946"/>
    </source>
</evidence>
<dbReference type="GO" id="GO:0016102">
    <property type="term" value="P:diterpenoid biosynthetic process"/>
    <property type="evidence" value="ECO:0007669"/>
    <property type="project" value="InterPro"/>
</dbReference>
<dbReference type="InterPro" id="IPR036965">
    <property type="entry name" value="Terpene_synth_N_sf"/>
</dbReference>
<dbReference type="FunFam" id="1.10.600.10:FF:000007">
    <property type="entry name" value="Isoprene synthase, chloroplastic"/>
    <property type="match status" value="1"/>
</dbReference>
<sequence length="542" mass="62288">MATSIATPVPAPVFHPTVWGDYFINFTPEPLQISDENMAERINRLKEEVSGMFQASKSVVDKMNLVDVVQRLGIDHHFEEQIATTLASIHSSEFNCSNLHEVALRFRLLRQQGFWVPADEFDRFKNEDGSFKSCITNDPKGLLSLYNAAHLLTHKEVVLEDAISFSRSHLESIRSSLKPPLADQVNRAFEIPLPRTLKRVEAISFIPEYSSAQDQTYSPAISELAKLDFNLLQHLHQKELKELLRWWKDLSGEIGLDYVRDRIVECYFWSYTVHYEQANARARMMLAKLFLLTSLLDDTYDVHATLEEARELNKAIERWDESDVSLLPEYLKKFFVKVIDNFREFEDELEPHEKYRNIYNRKGFQTLSKCYLQEAEWFHQGYTPSFKEQMNVSVITAGGQVLSIGLLVGMGDVATKEAFEWAIGNTDIIRACGEVSRFMDDMSAFKNGRNKLDVASTVECYIKEHNVSSEVALAKIGSFVEDAWKTINQAPFKYPALLPVVQKVTSLAKSMTLLFLDKRDAYTYSKDFKNTLENHFVKHISI</sequence>
<dbReference type="Pfam" id="PF01397">
    <property type="entry name" value="Terpene_synth"/>
    <property type="match status" value="1"/>
</dbReference>
<accession>A0A835KRM7</accession>
<dbReference type="SFLD" id="SFLDS00005">
    <property type="entry name" value="Isoprenoid_Synthase_Type_I"/>
    <property type="match status" value="1"/>
</dbReference>
<dbReference type="InterPro" id="IPR044814">
    <property type="entry name" value="Terpene_cyclase_plant_C1"/>
</dbReference>
<evidence type="ECO:0000259" key="4">
    <source>
        <dbReference type="Pfam" id="PF01397"/>
    </source>
</evidence>
<dbReference type="SUPFAM" id="SSF48239">
    <property type="entry name" value="Terpenoid cyclases/Protein prenyltransferases"/>
    <property type="match status" value="1"/>
</dbReference>
<dbReference type="InterPro" id="IPR001906">
    <property type="entry name" value="Terpene_synth_N"/>
</dbReference>
<name>A0A835KRM7_9POAL</name>
<comment type="cofactor">
    <cofactor evidence="2">
        <name>Mg(2+)</name>
        <dbReference type="ChEBI" id="CHEBI:18420"/>
    </cofactor>
</comment>
<feature type="domain" description="Terpene synthase N-terminal" evidence="4">
    <location>
        <begin position="18"/>
        <end position="188"/>
    </location>
</feature>
<feature type="domain" description="Terpene synthase metal-binding" evidence="5">
    <location>
        <begin position="248"/>
        <end position="486"/>
    </location>
</feature>
<gene>
    <name evidence="6" type="ORF">HU200_005269</name>
</gene>
<dbReference type="InterPro" id="IPR005630">
    <property type="entry name" value="Terpene_synthase_metal-bd"/>
</dbReference>
<dbReference type="SFLD" id="SFLDG01019">
    <property type="entry name" value="Terpene_Cyclase_Like_1_C_Termi"/>
    <property type="match status" value="1"/>
</dbReference>
<comment type="caution">
    <text evidence="6">The sequence shown here is derived from an EMBL/GenBank/DDBJ whole genome shotgun (WGS) entry which is preliminary data.</text>
</comment>
<dbReference type="GO" id="GO:0000287">
    <property type="term" value="F:magnesium ion binding"/>
    <property type="evidence" value="ECO:0007669"/>
    <property type="project" value="InterPro"/>
</dbReference>
<dbReference type="InterPro" id="IPR008930">
    <property type="entry name" value="Terpenoid_cyclase/PrenylTrfase"/>
</dbReference>
<dbReference type="PANTHER" id="PTHR31225">
    <property type="entry name" value="OS04G0344100 PROTEIN-RELATED"/>
    <property type="match status" value="1"/>
</dbReference>
<dbReference type="Gene3D" id="1.50.10.130">
    <property type="entry name" value="Terpene synthase, N-terminal domain"/>
    <property type="match status" value="1"/>
</dbReference>
<evidence type="ECO:0000256" key="1">
    <source>
        <dbReference type="ARBA" id="ARBA00001936"/>
    </source>
</evidence>
<keyword evidence="3" id="KW-0479">Metal-binding</keyword>
<keyword evidence="7" id="KW-1185">Reference proteome</keyword>
<dbReference type="Pfam" id="PF03936">
    <property type="entry name" value="Terpene_synth_C"/>
    <property type="match status" value="1"/>
</dbReference>
<evidence type="ECO:0000313" key="6">
    <source>
        <dbReference type="EMBL" id="KAF8772878.1"/>
    </source>
</evidence>
<dbReference type="AlphaFoldDB" id="A0A835KRM7"/>
<evidence type="ECO:0000313" key="7">
    <source>
        <dbReference type="Proteomes" id="UP000636709"/>
    </source>
</evidence>